<dbReference type="PANTHER" id="PTHR15422">
    <property type="entry name" value="OS05G0565100 PROTEIN"/>
    <property type="match status" value="1"/>
</dbReference>
<accession>A0A9N9WHF6</accession>
<feature type="transmembrane region" description="Helical" evidence="13">
    <location>
        <begin position="139"/>
        <end position="163"/>
    </location>
</feature>
<feature type="transmembrane region" description="Helical" evidence="13">
    <location>
        <begin position="70"/>
        <end position="87"/>
    </location>
</feature>
<evidence type="ECO:0000313" key="16">
    <source>
        <dbReference type="Proteomes" id="UP001153714"/>
    </source>
</evidence>
<keyword evidence="3" id="KW-0813">Transport</keyword>
<keyword evidence="10 13" id="KW-0472">Membrane</keyword>
<evidence type="ECO:0000256" key="11">
    <source>
        <dbReference type="ARBA" id="ARBA00024225"/>
    </source>
</evidence>
<feature type="domain" description="Cytochrome b561" evidence="14">
    <location>
        <begin position="29"/>
        <end position="235"/>
    </location>
</feature>
<evidence type="ECO:0000256" key="13">
    <source>
        <dbReference type="SAM" id="Phobius"/>
    </source>
</evidence>
<evidence type="ECO:0000256" key="3">
    <source>
        <dbReference type="ARBA" id="ARBA00022448"/>
    </source>
</evidence>
<protein>
    <recommendedName>
        <fullName evidence="11">ascorbate ferrireductase (transmembrane)</fullName>
        <ecNumber evidence="11">7.2.1.3</ecNumber>
    </recommendedName>
</protein>
<keyword evidence="8 13" id="KW-1133">Transmembrane helix</keyword>
<dbReference type="Proteomes" id="UP001153714">
    <property type="component" value="Chromosome 4"/>
</dbReference>
<dbReference type="EMBL" id="OU893335">
    <property type="protein sequence ID" value="CAG9791913.1"/>
    <property type="molecule type" value="Genomic_DNA"/>
</dbReference>
<keyword evidence="16" id="KW-1185">Reference proteome</keyword>
<evidence type="ECO:0000256" key="9">
    <source>
        <dbReference type="ARBA" id="ARBA00023004"/>
    </source>
</evidence>
<feature type="transmembrane region" description="Helical" evidence="13">
    <location>
        <begin position="211"/>
        <end position="229"/>
    </location>
</feature>
<dbReference type="Gene3D" id="1.20.120.1770">
    <property type="match status" value="1"/>
</dbReference>
<keyword evidence="5 13" id="KW-0812">Transmembrane</keyword>
<reference evidence="15" key="2">
    <citation type="submission" date="2022-10" db="EMBL/GenBank/DDBJ databases">
        <authorList>
            <consortium name="ENA_rothamsted_submissions"/>
            <consortium name="culmorum"/>
            <person name="King R."/>
        </authorList>
    </citation>
    <scope>NUCLEOTIDE SEQUENCE</scope>
</reference>
<dbReference type="AlphaFoldDB" id="A0A9N9WHF6"/>
<evidence type="ECO:0000256" key="12">
    <source>
        <dbReference type="SAM" id="MobiDB-lite"/>
    </source>
</evidence>
<dbReference type="GO" id="GO:0016020">
    <property type="term" value="C:membrane"/>
    <property type="evidence" value="ECO:0007669"/>
    <property type="project" value="UniProtKB-SubCell"/>
</dbReference>
<dbReference type="PANTHER" id="PTHR15422:SF45">
    <property type="entry name" value="CYTOCHROME B561 DOMAIN-CONTAINING PROTEIN"/>
    <property type="match status" value="1"/>
</dbReference>
<evidence type="ECO:0000256" key="2">
    <source>
        <dbReference type="ARBA" id="ARBA00004141"/>
    </source>
</evidence>
<proteinExistence type="predicted"/>
<dbReference type="PROSITE" id="PS50939">
    <property type="entry name" value="CYTOCHROME_B561"/>
    <property type="match status" value="1"/>
</dbReference>
<feature type="transmembrane region" description="Helical" evidence="13">
    <location>
        <begin position="37"/>
        <end position="58"/>
    </location>
</feature>
<dbReference type="SMART" id="SM00665">
    <property type="entry name" value="B561"/>
    <property type="match status" value="1"/>
</dbReference>
<evidence type="ECO:0000256" key="10">
    <source>
        <dbReference type="ARBA" id="ARBA00023136"/>
    </source>
</evidence>
<dbReference type="InterPro" id="IPR006593">
    <property type="entry name" value="Cyt_b561/ferric_Rdtase_TM"/>
</dbReference>
<dbReference type="OrthoDB" id="432881at2759"/>
<reference evidence="15" key="1">
    <citation type="submission" date="2021-12" db="EMBL/GenBank/DDBJ databases">
        <authorList>
            <person name="King R."/>
        </authorList>
    </citation>
    <scope>NUCLEOTIDE SEQUENCE</scope>
</reference>
<dbReference type="Pfam" id="PF03188">
    <property type="entry name" value="Cytochrom_B561"/>
    <property type="match status" value="1"/>
</dbReference>
<comment type="cofactor">
    <cofactor evidence="1">
        <name>heme b</name>
        <dbReference type="ChEBI" id="CHEBI:60344"/>
    </cofactor>
</comment>
<dbReference type="GO" id="GO:0046872">
    <property type="term" value="F:metal ion binding"/>
    <property type="evidence" value="ECO:0007669"/>
    <property type="project" value="UniProtKB-KW"/>
</dbReference>
<sequence>MESDGENSTNLAEMSSKGVDSETSRLVSTNTNANPSYLNIISNISALTFIGIITYCCFKDGVNLFSFHPTLMAFGWIFIMTTAVNAITPGDMATEWMPIRLRSARHWLLQVIGGIVLLVGFLVILVNKIVNEKPHFATLHAKFGLASLIFMVLTMLGGLGALYSLKLKAYLAPIYTKLLHASVGLITFTLGIITICLGLFSQWWSKVGDDILRYISLVLVLLVMIFTVLRPTLKIYFRLKERLENSN</sequence>
<evidence type="ECO:0000256" key="1">
    <source>
        <dbReference type="ARBA" id="ARBA00001970"/>
    </source>
</evidence>
<evidence type="ECO:0000256" key="6">
    <source>
        <dbReference type="ARBA" id="ARBA00022723"/>
    </source>
</evidence>
<evidence type="ECO:0000256" key="4">
    <source>
        <dbReference type="ARBA" id="ARBA00022617"/>
    </source>
</evidence>
<keyword evidence="6" id="KW-0479">Metal-binding</keyword>
<keyword evidence="4" id="KW-0349">Heme</keyword>
<evidence type="ECO:0000259" key="14">
    <source>
        <dbReference type="PROSITE" id="PS50939"/>
    </source>
</evidence>
<feature type="transmembrane region" description="Helical" evidence="13">
    <location>
        <begin position="183"/>
        <end position="204"/>
    </location>
</feature>
<feature type="region of interest" description="Disordered" evidence="12">
    <location>
        <begin position="1"/>
        <end position="23"/>
    </location>
</feature>
<dbReference type="EC" id="7.2.1.3" evidence="11"/>
<gene>
    <name evidence="15" type="ORF">DIATSA_LOCUS9494</name>
</gene>
<evidence type="ECO:0000313" key="15">
    <source>
        <dbReference type="EMBL" id="CAG9791913.1"/>
    </source>
</evidence>
<dbReference type="GO" id="GO:0140571">
    <property type="term" value="F:transmembrane ascorbate ferrireductase activity"/>
    <property type="evidence" value="ECO:0007669"/>
    <property type="project" value="UniProtKB-EC"/>
</dbReference>
<evidence type="ECO:0000256" key="8">
    <source>
        <dbReference type="ARBA" id="ARBA00022989"/>
    </source>
</evidence>
<comment type="subcellular location">
    <subcellularLocation>
        <location evidence="2">Membrane</location>
        <topology evidence="2">Multi-pass membrane protein</topology>
    </subcellularLocation>
</comment>
<dbReference type="InterPro" id="IPR045150">
    <property type="entry name" value="CYB561D1/2"/>
</dbReference>
<name>A0A9N9WHF6_9NEOP</name>
<evidence type="ECO:0000256" key="5">
    <source>
        <dbReference type="ARBA" id="ARBA00022692"/>
    </source>
</evidence>
<evidence type="ECO:0000256" key="7">
    <source>
        <dbReference type="ARBA" id="ARBA00022982"/>
    </source>
</evidence>
<feature type="transmembrane region" description="Helical" evidence="13">
    <location>
        <begin position="107"/>
        <end position="127"/>
    </location>
</feature>
<dbReference type="CDD" id="cd08761">
    <property type="entry name" value="Cyt_b561_CYB561D2_like"/>
    <property type="match status" value="1"/>
</dbReference>
<keyword evidence="9" id="KW-0408">Iron</keyword>
<dbReference type="GO" id="GO:0140575">
    <property type="term" value="F:transmembrane monodehydroascorbate reductase activity"/>
    <property type="evidence" value="ECO:0007669"/>
    <property type="project" value="InterPro"/>
</dbReference>
<keyword evidence="7" id="KW-0249">Electron transport</keyword>
<feature type="compositionally biased region" description="Polar residues" evidence="12">
    <location>
        <begin position="1"/>
        <end position="13"/>
    </location>
</feature>
<organism evidence="15 16">
    <name type="scientific">Diatraea saccharalis</name>
    <name type="common">sugarcane borer</name>
    <dbReference type="NCBI Taxonomy" id="40085"/>
    <lineage>
        <taxon>Eukaryota</taxon>
        <taxon>Metazoa</taxon>
        <taxon>Ecdysozoa</taxon>
        <taxon>Arthropoda</taxon>
        <taxon>Hexapoda</taxon>
        <taxon>Insecta</taxon>
        <taxon>Pterygota</taxon>
        <taxon>Neoptera</taxon>
        <taxon>Endopterygota</taxon>
        <taxon>Lepidoptera</taxon>
        <taxon>Glossata</taxon>
        <taxon>Ditrysia</taxon>
        <taxon>Pyraloidea</taxon>
        <taxon>Crambidae</taxon>
        <taxon>Crambinae</taxon>
        <taxon>Diatraea</taxon>
    </lineage>
</organism>